<keyword evidence="2" id="KW-1185">Reference proteome</keyword>
<dbReference type="SUPFAM" id="SSF52317">
    <property type="entry name" value="Class I glutamine amidotransferase-like"/>
    <property type="match status" value="1"/>
</dbReference>
<dbReference type="Gene3D" id="3.40.50.880">
    <property type="match status" value="1"/>
</dbReference>
<keyword evidence="1" id="KW-0378">Hydrolase</keyword>
<organism evidence="1 2">
    <name type="scientific">Amedibacterium intestinale</name>
    <dbReference type="NCBI Taxonomy" id="2583452"/>
    <lineage>
        <taxon>Bacteria</taxon>
        <taxon>Bacillati</taxon>
        <taxon>Bacillota</taxon>
        <taxon>Erysipelotrichia</taxon>
        <taxon>Erysipelotrichales</taxon>
        <taxon>Erysipelotrichaceae</taxon>
        <taxon>Amedibacterium</taxon>
    </lineage>
</organism>
<proteinExistence type="predicted"/>
<evidence type="ECO:0000313" key="1">
    <source>
        <dbReference type="EMBL" id="BBK21727.1"/>
    </source>
</evidence>
<dbReference type="KEGG" id="aarg:Aargi30884_06300"/>
<dbReference type="InterPro" id="IPR011697">
    <property type="entry name" value="Peptidase_C26"/>
</dbReference>
<evidence type="ECO:0000313" key="2">
    <source>
        <dbReference type="Proteomes" id="UP000464754"/>
    </source>
</evidence>
<dbReference type="GO" id="GO:0016811">
    <property type="term" value="F:hydrolase activity, acting on carbon-nitrogen (but not peptide) bonds, in linear amides"/>
    <property type="evidence" value="ECO:0007669"/>
    <property type="project" value="InterPro"/>
</dbReference>
<dbReference type="AlphaFoldDB" id="A0A6N4TG91"/>
<dbReference type="InterPro" id="IPR044668">
    <property type="entry name" value="PuuD-like"/>
</dbReference>
<protein>
    <submittedName>
        <fullName evidence="1">Gamma-glutamyl-gamma-aminobutyrate hydrolase</fullName>
    </submittedName>
</protein>
<dbReference type="PANTHER" id="PTHR43235">
    <property type="entry name" value="GLUTAMINE AMIDOTRANSFERASE PB2B2.05-RELATED"/>
    <property type="match status" value="1"/>
</dbReference>
<dbReference type="Pfam" id="PF07722">
    <property type="entry name" value="Peptidase_C26"/>
    <property type="match status" value="1"/>
</dbReference>
<name>A0A6N4TG91_9FIRM</name>
<dbReference type="PANTHER" id="PTHR43235:SF1">
    <property type="entry name" value="GLUTAMINE AMIDOTRANSFERASE PB2B2.05-RELATED"/>
    <property type="match status" value="1"/>
</dbReference>
<dbReference type="GO" id="GO:0005829">
    <property type="term" value="C:cytosol"/>
    <property type="evidence" value="ECO:0007669"/>
    <property type="project" value="TreeGrafter"/>
</dbReference>
<reference evidence="2" key="1">
    <citation type="submission" date="2019-05" db="EMBL/GenBank/DDBJ databases">
        <title>Complete genome sequencing of Absiella argi strain JCM 30884.</title>
        <authorList>
            <person name="Sakamoto M."/>
            <person name="Murakami T."/>
            <person name="Mori H."/>
        </authorList>
    </citation>
    <scope>NUCLEOTIDE SEQUENCE [LARGE SCALE GENOMIC DNA]</scope>
    <source>
        <strain evidence="2">JCM 30884</strain>
    </source>
</reference>
<dbReference type="InterPro" id="IPR029062">
    <property type="entry name" value="Class_I_gatase-like"/>
</dbReference>
<dbReference type="PROSITE" id="PS51273">
    <property type="entry name" value="GATASE_TYPE_1"/>
    <property type="match status" value="1"/>
</dbReference>
<accession>A0A6N4TG91</accession>
<dbReference type="Proteomes" id="UP000464754">
    <property type="component" value="Chromosome"/>
</dbReference>
<gene>
    <name evidence="1" type="ORF">Aargi30884_06300</name>
</gene>
<dbReference type="RefSeq" id="WP_163051499.1">
    <property type="nucleotide sequence ID" value="NZ_AP019695.1"/>
</dbReference>
<sequence>MKIIAIPMRTQVNKKKTIWFLRNTYIQAIKTYDCIPFPILDTSQIPLALQCCDGMLVPGGYDIEASYQKDCMIDLHTCYETPMDHFDFYCLEHFIKARKPILGICRGIQLINVYFHGTLYSDINIKQHAPKHKHHLRCEPISLYGNIYPSNYEVNSYHHQCIKELGKNLQCFAKSADGYCEGIYHTSLPILGVQWHPELLQQDPIFSLFFDVICSNSFITPFKQEIY</sequence>
<dbReference type="EMBL" id="AP019695">
    <property type="protein sequence ID" value="BBK21727.1"/>
    <property type="molecule type" value="Genomic_DNA"/>
</dbReference>